<evidence type="ECO:0000256" key="4">
    <source>
        <dbReference type="ARBA" id="ARBA00022617"/>
    </source>
</evidence>
<keyword evidence="11" id="KW-0812">Transmembrane</keyword>
<keyword evidence="11" id="KW-0472">Membrane</keyword>
<evidence type="ECO:0000256" key="8">
    <source>
        <dbReference type="ARBA" id="ARBA00023033"/>
    </source>
</evidence>
<evidence type="ECO:0000256" key="7">
    <source>
        <dbReference type="ARBA" id="ARBA00023004"/>
    </source>
</evidence>
<dbReference type="PANTHER" id="PTHR46300:SF7">
    <property type="entry name" value="P450, PUTATIVE (EUROFUNG)-RELATED"/>
    <property type="match status" value="1"/>
</dbReference>
<dbReference type="PROSITE" id="PS00086">
    <property type="entry name" value="CYTOCHROME_P450"/>
    <property type="match status" value="1"/>
</dbReference>
<dbReference type="CDD" id="cd11065">
    <property type="entry name" value="CYP64-like"/>
    <property type="match status" value="1"/>
</dbReference>
<comment type="similarity">
    <text evidence="3 10">Belongs to the cytochrome P450 family.</text>
</comment>
<dbReference type="AlphaFoldDB" id="A0A5C3MSH9"/>
<protein>
    <submittedName>
        <fullName evidence="12">Cytochrome P450</fullName>
    </submittedName>
</protein>
<dbReference type="PRINTS" id="PR00463">
    <property type="entry name" value="EP450I"/>
</dbReference>
<name>A0A5C3MSH9_9AGAM</name>
<dbReference type="InterPro" id="IPR001128">
    <property type="entry name" value="Cyt_P450"/>
</dbReference>
<evidence type="ECO:0000256" key="6">
    <source>
        <dbReference type="ARBA" id="ARBA00023002"/>
    </source>
</evidence>
<dbReference type="GO" id="GO:0016705">
    <property type="term" value="F:oxidoreductase activity, acting on paired donors, with incorporation or reduction of molecular oxygen"/>
    <property type="evidence" value="ECO:0007669"/>
    <property type="project" value="InterPro"/>
</dbReference>
<gene>
    <name evidence="12" type="ORF">OE88DRAFT_1714562</name>
</gene>
<evidence type="ECO:0000256" key="3">
    <source>
        <dbReference type="ARBA" id="ARBA00010617"/>
    </source>
</evidence>
<dbReference type="EMBL" id="ML213524">
    <property type="protein sequence ID" value="TFK47386.1"/>
    <property type="molecule type" value="Genomic_DNA"/>
</dbReference>
<dbReference type="OrthoDB" id="2789670at2759"/>
<feature type="transmembrane region" description="Helical" evidence="11">
    <location>
        <begin position="6"/>
        <end position="24"/>
    </location>
</feature>
<evidence type="ECO:0000313" key="12">
    <source>
        <dbReference type="EMBL" id="TFK47386.1"/>
    </source>
</evidence>
<dbReference type="PANTHER" id="PTHR46300">
    <property type="entry name" value="P450, PUTATIVE (EUROFUNG)-RELATED-RELATED"/>
    <property type="match status" value="1"/>
</dbReference>
<evidence type="ECO:0000256" key="11">
    <source>
        <dbReference type="SAM" id="Phobius"/>
    </source>
</evidence>
<dbReference type="PRINTS" id="PR00385">
    <property type="entry name" value="P450"/>
</dbReference>
<keyword evidence="13" id="KW-1185">Reference proteome</keyword>
<dbReference type="InterPro" id="IPR050364">
    <property type="entry name" value="Cytochrome_P450_fung"/>
</dbReference>
<keyword evidence="7 9" id="KW-0408">Iron</keyword>
<keyword evidence="6 10" id="KW-0560">Oxidoreductase</keyword>
<evidence type="ECO:0000256" key="1">
    <source>
        <dbReference type="ARBA" id="ARBA00001971"/>
    </source>
</evidence>
<keyword evidence="8 10" id="KW-0503">Monooxygenase</keyword>
<evidence type="ECO:0000256" key="9">
    <source>
        <dbReference type="PIRSR" id="PIRSR602401-1"/>
    </source>
</evidence>
<dbReference type="GO" id="GO:0005506">
    <property type="term" value="F:iron ion binding"/>
    <property type="evidence" value="ECO:0007669"/>
    <property type="project" value="InterPro"/>
</dbReference>
<dbReference type="Pfam" id="PF00067">
    <property type="entry name" value="p450"/>
    <property type="match status" value="1"/>
</dbReference>
<keyword evidence="11" id="KW-1133">Transmembrane helix</keyword>
<evidence type="ECO:0000256" key="2">
    <source>
        <dbReference type="ARBA" id="ARBA00005179"/>
    </source>
</evidence>
<dbReference type="GO" id="GO:0004497">
    <property type="term" value="F:monooxygenase activity"/>
    <property type="evidence" value="ECO:0007669"/>
    <property type="project" value="UniProtKB-KW"/>
</dbReference>
<evidence type="ECO:0000256" key="5">
    <source>
        <dbReference type="ARBA" id="ARBA00022723"/>
    </source>
</evidence>
<dbReference type="Gene3D" id="1.10.630.10">
    <property type="entry name" value="Cytochrome P450"/>
    <property type="match status" value="1"/>
</dbReference>
<keyword evidence="5 9" id="KW-0479">Metal-binding</keyword>
<accession>A0A5C3MSH9</accession>
<proteinExistence type="inferred from homology"/>
<dbReference type="InterPro" id="IPR036396">
    <property type="entry name" value="Cyt_P450_sf"/>
</dbReference>
<dbReference type="InterPro" id="IPR017972">
    <property type="entry name" value="Cyt_P450_CS"/>
</dbReference>
<sequence length="515" mass="58203">MPLVFSPFAFAFSLLVFVILVRRWRKLASRRGGLPYPPGPKPLPVIGNLKDFDIEHATETYHKWSRQYGKLVYINVLGRDMIFVNSAKVADDLFEKRWQNYSDRTPLHMINDLMGWGWTFGMMRYGETWRKHRRMFESQFKASTTRAYWPTMATQTHMLLRRLLDSPENLHEHLQHNAASTIMKVIYGIDIAPKNDRYIEIAEEALMALGQAATPGAFLVDILPILKHVPAWMPGAAFKRKAARWKKTLYEMRDAPFEAVLAANARGAASPCFVTSAMNNIDHKGDIDEQMTLVKQCAGMAYAGYPEQTVASLASFILAMTLFPDIQEKAQREMDAVIGSRLPEFTDRPQLPYVDAILREVMRWYPVTPSGMPHMTTEDDVYNGYFIPAGTAVFGNTWAILHDSEVYPDPMAFKPERYLTEDGKGLNNTPEPLAAFGYGRRICAGRHMADATLWMSVASILAMFRITPCLDSQCKPIPVKPEFTTGAICAPLPFKCSIEPRSETTARIVSDTALL</sequence>
<comment type="pathway">
    <text evidence="2">Secondary metabolite biosynthesis.</text>
</comment>
<reference evidence="12 13" key="1">
    <citation type="journal article" date="2019" name="Nat. Ecol. Evol.">
        <title>Megaphylogeny resolves global patterns of mushroom evolution.</title>
        <authorList>
            <person name="Varga T."/>
            <person name="Krizsan K."/>
            <person name="Foldi C."/>
            <person name="Dima B."/>
            <person name="Sanchez-Garcia M."/>
            <person name="Sanchez-Ramirez S."/>
            <person name="Szollosi G.J."/>
            <person name="Szarkandi J.G."/>
            <person name="Papp V."/>
            <person name="Albert L."/>
            <person name="Andreopoulos W."/>
            <person name="Angelini C."/>
            <person name="Antonin V."/>
            <person name="Barry K.W."/>
            <person name="Bougher N.L."/>
            <person name="Buchanan P."/>
            <person name="Buyck B."/>
            <person name="Bense V."/>
            <person name="Catcheside P."/>
            <person name="Chovatia M."/>
            <person name="Cooper J."/>
            <person name="Damon W."/>
            <person name="Desjardin D."/>
            <person name="Finy P."/>
            <person name="Geml J."/>
            <person name="Haridas S."/>
            <person name="Hughes K."/>
            <person name="Justo A."/>
            <person name="Karasinski D."/>
            <person name="Kautmanova I."/>
            <person name="Kiss B."/>
            <person name="Kocsube S."/>
            <person name="Kotiranta H."/>
            <person name="LaButti K.M."/>
            <person name="Lechner B.E."/>
            <person name="Liimatainen K."/>
            <person name="Lipzen A."/>
            <person name="Lukacs Z."/>
            <person name="Mihaltcheva S."/>
            <person name="Morgado L.N."/>
            <person name="Niskanen T."/>
            <person name="Noordeloos M.E."/>
            <person name="Ohm R.A."/>
            <person name="Ortiz-Santana B."/>
            <person name="Ovrebo C."/>
            <person name="Racz N."/>
            <person name="Riley R."/>
            <person name="Savchenko A."/>
            <person name="Shiryaev A."/>
            <person name="Soop K."/>
            <person name="Spirin V."/>
            <person name="Szebenyi C."/>
            <person name="Tomsovsky M."/>
            <person name="Tulloss R.E."/>
            <person name="Uehling J."/>
            <person name="Grigoriev I.V."/>
            <person name="Vagvolgyi C."/>
            <person name="Papp T."/>
            <person name="Martin F.M."/>
            <person name="Miettinen O."/>
            <person name="Hibbett D.S."/>
            <person name="Nagy L.G."/>
        </authorList>
    </citation>
    <scope>NUCLEOTIDE SEQUENCE [LARGE SCALE GENOMIC DNA]</scope>
    <source>
        <strain evidence="12 13">OMC1185</strain>
    </source>
</reference>
<dbReference type="STRING" id="5364.A0A5C3MSH9"/>
<evidence type="ECO:0000256" key="10">
    <source>
        <dbReference type="RuleBase" id="RU000461"/>
    </source>
</evidence>
<dbReference type="InterPro" id="IPR002401">
    <property type="entry name" value="Cyt_P450_E_grp-I"/>
</dbReference>
<evidence type="ECO:0000313" key="13">
    <source>
        <dbReference type="Proteomes" id="UP000305948"/>
    </source>
</evidence>
<dbReference type="GO" id="GO:0020037">
    <property type="term" value="F:heme binding"/>
    <property type="evidence" value="ECO:0007669"/>
    <property type="project" value="InterPro"/>
</dbReference>
<keyword evidence="4 9" id="KW-0349">Heme</keyword>
<dbReference type="SUPFAM" id="SSF48264">
    <property type="entry name" value="Cytochrome P450"/>
    <property type="match status" value="1"/>
</dbReference>
<organism evidence="12 13">
    <name type="scientific">Heliocybe sulcata</name>
    <dbReference type="NCBI Taxonomy" id="5364"/>
    <lineage>
        <taxon>Eukaryota</taxon>
        <taxon>Fungi</taxon>
        <taxon>Dikarya</taxon>
        <taxon>Basidiomycota</taxon>
        <taxon>Agaricomycotina</taxon>
        <taxon>Agaricomycetes</taxon>
        <taxon>Gloeophyllales</taxon>
        <taxon>Gloeophyllaceae</taxon>
        <taxon>Heliocybe</taxon>
    </lineage>
</organism>
<feature type="binding site" description="axial binding residue" evidence="9">
    <location>
        <position position="443"/>
    </location>
    <ligand>
        <name>heme</name>
        <dbReference type="ChEBI" id="CHEBI:30413"/>
    </ligand>
    <ligandPart>
        <name>Fe</name>
        <dbReference type="ChEBI" id="CHEBI:18248"/>
    </ligandPart>
</feature>
<comment type="cofactor">
    <cofactor evidence="1 9">
        <name>heme</name>
        <dbReference type="ChEBI" id="CHEBI:30413"/>
    </cofactor>
</comment>
<dbReference type="Proteomes" id="UP000305948">
    <property type="component" value="Unassembled WGS sequence"/>
</dbReference>